<dbReference type="InterPro" id="IPR052451">
    <property type="entry name" value="Ser/Thr_kinase-like"/>
</dbReference>
<dbReference type="EMBL" id="JBBHLL010000062">
    <property type="protein sequence ID" value="KAK7821823.1"/>
    <property type="molecule type" value="Genomic_DNA"/>
</dbReference>
<dbReference type="InterPro" id="IPR035437">
    <property type="entry name" value="SNase_OB-fold_sf"/>
</dbReference>
<dbReference type="Pfam" id="PF00069">
    <property type="entry name" value="Pkinase"/>
    <property type="match status" value="1"/>
</dbReference>
<feature type="coiled-coil region" evidence="1">
    <location>
        <begin position="322"/>
        <end position="363"/>
    </location>
</feature>
<dbReference type="GO" id="GO:0005524">
    <property type="term" value="F:ATP binding"/>
    <property type="evidence" value="ECO:0007669"/>
    <property type="project" value="InterPro"/>
</dbReference>
<reference evidence="4 5" key="1">
    <citation type="journal article" date="2023" name="bioRxiv">
        <title>Conserved and derived expression patterns and positive selection on dental genes reveal complex evolutionary context of ever-growing rodent molars.</title>
        <authorList>
            <person name="Calamari Z.T."/>
            <person name="Song A."/>
            <person name="Cohen E."/>
            <person name="Akter M."/>
            <person name="Roy R.D."/>
            <person name="Hallikas O."/>
            <person name="Christensen M.M."/>
            <person name="Li P."/>
            <person name="Marangoni P."/>
            <person name="Jernvall J."/>
            <person name="Klein O.D."/>
        </authorList>
    </citation>
    <scope>NUCLEOTIDE SEQUENCE [LARGE SCALE GENOMIC DNA]</scope>
    <source>
        <strain evidence="4">V071</strain>
    </source>
</reference>
<keyword evidence="5" id="KW-1185">Reference proteome</keyword>
<proteinExistence type="predicted"/>
<evidence type="ECO:0000256" key="2">
    <source>
        <dbReference type="SAM" id="MobiDB-lite"/>
    </source>
</evidence>
<gene>
    <name evidence="4" type="ORF">U0070_004787</name>
</gene>
<dbReference type="FunFam" id="1.10.510.10:FF:000518">
    <property type="entry name" value="serine/threonine-protein kinase 31 isoform X1"/>
    <property type="match status" value="1"/>
</dbReference>
<dbReference type="InterPro" id="IPR002999">
    <property type="entry name" value="Tudor"/>
</dbReference>
<dbReference type="PANTHER" id="PTHR48008">
    <property type="entry name" value="LEUCINE-RICH REPEAT RECEPTOR-LIKE PROTEIN KINASE IMK3-RELATED"/>
    <property type="match status" value="1"/>
</dbReference>
<dbReference type="SUPFAM" id="SSF50199">
    <property type="entry name" value="Staphylococcal nuclease"/>
    <property type="match status" value="1"/>
</dbReference>
<dbReference type="AlphaFoldDB" id="A0AAW0J4W2"/>
<comment type="caution">
    <text evidence="4">The sequence shown here is derived from an EMBL/GenBank/DDBJ whole genome shotgun (WGS) entry which is preliminary data.</text>
</comment>
<feature type="domain" description="Protein kinase" evidence="3">
    <location>
        <begin position="729"/>
        <end position="955"/>
    </location>
</feature>
<organism evidence="4 5">
    <name type="scientific">Myodes glareolus</name>
    <name type="common">Bank vole</name>
    <name type="synonym">Clethrionomys glareolus</name>
    <dbReference type="NCBI Taxonomy" id="447135"/>
    <lineage>
        <taxon>Eukaryota</taxon>
        <taxon>Metazoa</taxon>
        <taxon>Chordata</taxon>
        <taxon>Craniata</taxon>
        <taxon>Vertebrata</taxon>
        <taxon>Euteleostomi</taxon>
        <taxon>Mammalia</taxon>
        <taxon>Eutheria</taxon>
        <taxon>Euarchontoglires</taxon>
        <taxon>Glires</taxon>
        <taxon>Rodentia</taxon>
        <taxon>Myomorpha</taxon>
        <taxon>Muroidea</taxon>
        <taxon>Cricetidae</taxon>
        <taxon>Arvicolinae</taxon>
        <taxon>Myodes</taxon>
    </lineage>
</organism>
<dbReference type="GO" id="GO:0004672">
    <property type="term" value="F:protein kinase activity"/>
    <property type="evidence" value="ECO:0007669"/>
    <property type="project" value="InterPro"/>
</dbReference>
<dbReference type="PROSITE" id="PS50011">
    <property type="entry name" value="PROTEIN_KINASE_DOM"/>
    <property type="match status" value="1"/>
</dbReference>
<evidence type="ECO:0000313" key="4">
    <source>
        <dbReference type="EMBL" id="KAK7821823.1"/>
    </source>
</evidence>
<dbReference type="Gene3D" id="1.10.510.10">
    <property type="entry name" value="Transferase(Phosphotransferase) domain 1"/>
    <property type="match status" value="1"/>
</dbReference>
<dbReference type="Gene3D" id="2.30.30.140">
    <property type="match status" value="1"/>
</dbReference>
<dbReference type="Pfam" id="PF00567">
    <property type="entry name" value="TUDOR"/>
    <property type="match status" value="1"/>
</dbReference>
<feature type="non-terminal residue" evidence="4">
    <location>
        <position position="1"/>
    </location>
</feature>
<evidence type="ECO:0000259" key="3">
    <source>
        <dbReference type="PROSITE" id="PS50011"/>
    </source>
</evidence>
<evidence type="ECO:0000313" key="5">
    <source>
        <dbReference type="Proteomes" id="UP001488838"/>
    </source>
</evidence>
<feature type="region of interest" description="Disordered" evidence="2">
    <location>
        <begin position="32"/>
        <end position="62"/>
    </location>
</feature>
<dbReference type="SUPFAM" id="SSF56112">
    <property type="entry name" value="Protein kinase-like (PK-like)"/>
    <property type="match status" value="1"/>
</dbReference>
<dbReference type="Proteomes" id="UP001488838">
    <property type="component" value="Unassembled WGS sequence"/>
</dbReference>
<name>A0AAW0J4W2_MYOGA</name>
<dbReference type="PANTHER" id="PTHR48008:SF6">
    <property type="entry name" value="LEUCINE-RICH REPEAT RECEPTOR-LIKE PROTEIN KINASE IMK3-RELATED"/>
    <property type="match status" value="1"/>
</dbReference>
<sequence>FKSPRTKMGKSTQTHAMVLRAGGFRTRVRGRMQPGQLRRARGLAEARPLRTPRRGSSSGKRLQARRGLACEAGGQAGGAPGMWGQRLFAGPAEAEIEDVVGSHVEDAVTFWAQNVSKNKDIMKIGCSLSEVCPHANSVFGNLDPKKCLVRYIDYGNTEILNRSDIVEIPLELQFSSIAKKYRLWGLQIPSGQEGRTFLGSLIFEKEIKMRIKATYQDGTVIAQAEYGTVDIGEEVAKKGFAEKCRLTSGIDVCEEKKPDSSQLALRSLKNPIPLWGRRSNQSSFNRSKGQFNGRLTLDVKENLAAGDFNLGSNVSLAKIKQDQKLIEENEKLKTEKEVLLENYKALELKVEQTVQELQQEKTTTMDLTKHLETTLKTCVGTRLKNLAAKVELLKEIRHINISIRFGNDLSDAMEVLNEGSFTTLESLNELEKIWAEYNVAQEKIKTCHDENEGSVLIAKRNEVQQNLFMAVDVFILEVDELPLDKRLKTLQDLSTSLEAVYGKAKEGTNSEEILTKFYDWQCNKREEFASIRSETEASLQHLVAWFQSSQKVFDLSLGESLTSEDMIGNIDEILEKTESCVCKELEISLIEQGVVDKEIILSTYSQVLQMIHSEEKFIATLLAKYKDSVEFKNQIIDCLNKSPSVDYLLSIKKTLKGLKAQLRWKLVEKSNLEESDDHDGTEIEKIKQEITQLRNSVFQEIYHEREEYEKLNTLTQKWFPELPLLYPEIGLLKYMNSGGLLTMSLERDLLDTEPMKELSSKRPLVCSDVNGQPVLLKGYSVDVDTEGRVIQRAASYHRACGDSKEESGLLPLIFLFLCKSDPVAYLMVPYYPKANLSAIQASMPLTSEEALKVMKGVARGLHTLHNANIIHGSLHQNNVFALNREQGIVGDFDFTKSESQRASVSMMVGGLSLISPDLKIGKPPSASSDLYAYGCLLLWVCCFKKKSVIYIRFRM</sequence>
<dbReference type="InterPro" id="IPR011009">
    <property type="entry name" value="Kinase-like_dom_sf"/>
</dbReference>
<accession>A0AAW0J4W2</accession>
<protein>
    <recommendedName>
        <fullName evidence="3">Protein kinase domain-containing protein</fullName>
    </recommendedName>
</protein>
<evidence type="ECO:0000256" key="1">
    <source>
        <dbReference type="SAM" id="Coils"/>
    </source>
</evidence>
<dbReference type="InterPro" id="IPR000719">
    <property type="entry name" value="Prot_kinase_dom"/>
</dbReference>
<keyword evidence="1" id="KW-0175">Coiled coil</keyword>